<keyword evidence="2" id="KW-1185">Reference proteome</keyword>
<sequence>MDIELLHGFGGGGGLEINGVGEAYGTYIEALNRGDLVTTRRYFGFDTPVKMTDLTLPVNSGSSRGASFSPDDNYLAVGINVAPYLKLFKKSGDSYIPLPDPSVAPTTSVHNPEFSPDGQLLAVPQPGDGYIPIVYQRVGDVFIKLDTAAFNSISYYIRFASWSPDGVYLCFNTSAYQGSGVHMFKRNKADNTFVKLANLPTLPTSQYIYNHTWSPDGEHFVIGHQNSPNLTIYKNNRDDTFTKLANLPTLPGSSVYDASYSNDGTYLVVAHGATGSVSNRVYKRSGDSYTYLGILPLSPTGSSVGVDFSSDDVYLGLSSTQSPYIRLYKRDGDNFTKLATPTDIPTGAPISDGGGLRFANLNPYIAVPHTAAPFVTMYKADILGDFIHKYRSISELYYPNYINFGVALVTDIANAANKKIKTLPFKLI</sequence>
<proteinExistence type="predicted"/>
<gene>
    <name evidence="1" type="ORF">AC625_08475</name>
</gene>
<dbReference type="Gene3D" id="2.130.10.10">
    <property type="entry name" value="YVTN repeat-like/Quinoprotein amine dehydrogenase"/>
    <property type="match status" value="1"/>
</dbReference>
<evidence type="ECO:0000313" key="2">
    <source>
        <dbReference type="Proteomes" id="UP000037146"/>
    </source>
</evidence>
<organism evidence="1 2">
    <name type="scientific">Peribacillus loiseleuriae</name>
    <dbReference type="NCBI Taxonomy" id="1679170"/>
    <lineage>
        <taxon>Bacteria</taxon>
        <taxon>Bacillati</taxon>
        <taxon>Bacillota</taxon>
        <taxon>Bacilli</taxon>
        <taxon>Bacillales</taxon>
        <taxon>Bacillaceae</taxon>
        <taxon>Peribacillus</taxon>
    </lineage>
</organism>
<dbReference type="OrthoDB" id="308800at2"/>
<dbReference type="Pfam" id="PF07676">
    <property type="entry name" value="PD40"/>
    <property type="match status" value="1"/>
</dbReference>
<evidence type="ECO:0000313" key="1">
    <source>
        <dbReference type="EMBL" id="KMY49574.1"/>
    </source>
</evidence>
<dbReference type="EMBL" id="LFZW01000001">
    <property type="protein sequence ID" value="KMY49574.1"/>
    <property type="molecule type" value="Genomic_DNA"/>
</dbReference>
<protein>
    <submittedName>
        <fullName evidence="1">Uncharacterized protein</fullName>
    </submittedName>
</protein>
<dbReference type="PATRIC" id="fig|1679170.3.peg.1816"/>
<dbReference type="AlphaFoldDB" id="A0A0K9GSB0"/>
<dbReference type="Proteomes" id="UP000037146">
    <property type="component" value="Unassembled WGS sequence"/>
</dbReference>
<dbReference type="InterPro" id="IPR015943">
    <property type="entry name" value="WD40/YVTN_repeat-like_dom_sf"/>
</dbReference>
<dbReference type="RefSeq" id="WP_049680908.1">
    <property type="nucleotide sequence ID" value="NZ_LFZW01000001.1"/>
</dbReference>
<reference evidence="2" key="1">
    <citation type="submission" date="2015-07" db="EMBL/GenBank/DDBJ databases">
        <title>Genome sequencing project for genomic taxonomy and phylogenomics of Bacillus-like bacteria.</title>
        <authorList>
            <person name="Liu B."/>
            <person name="Wang J."/>
            <person name="Zhu Y."/>
            <person name="Liu G."/>
            <person name="Chen Q."/>
            <person name="Chen Z."/>
            <person name="Lan J."/>
            <person name="Che J."/>
            <person name="Ge C."/>
            <person name="Shi H."/>
            <person name="Pan Z."/>
            <person name="Liu X."/>
        </authorList>
    </citation>
    <scope>NUCLEOTIDE SEQUENCE [LARGE SCALE GENOMIC DNA]</scope>
    <source>
        <strain evidence="2">FJAT-27997</strain>
    </source>
</reference>
<dbReference type="InterPro" id="IPR011659">
    <property type="entry name" value="WD40"/>
</dbReference>
<dbReference type="SUPFAM" id="SSF69322">
    <property type="entry name" value="Tricorn protease domain 2"/>
    <property type="match status" value="1"/>
</dbReference>
<accession>A0A0K9GSB0</accession>
<comment type="caution">
    <text evidence="1">The sequence shown here is derived from an EMBL/GenBank/DDBJ whole genome shotgun (WGS) entry which is preliminary data.</text>
</comment>
<name>A0A0K9GSB0_9BACI</name>
<dbReference type="STRING" id="1679170.AC625_08475"/>